<keyword evidence="5 6" id="KW-0472">Membrane</keyword>
<dbReference type="GO" id="GO:0005886">
    <property type="term" value="C:plasma membrane"/>
    <property type="evidence" value="ECO:0007669"/>
    <property type="project" value="UniProtKB-SubCell"/>
</dbReference>
<keyword evidence="2" id="KW-1003">Cell membrane</keyword>
<evidence type="ECO:0000256" key="1">
    <source>
        <dbReference type="ARBA" id="ARBA00004651"/>
    </source>
</evidence>
<evidence type="ECO:0000256" key="6">
    <source>
        <dbReference type="SAM" id="Phobius"/>
    </source>
</evidence>
<dbReference type="Gene3D" id="1.20.1740.10">
    <property type="entry name" value="Amino acid/polyamine transporter I"/>
    <property type="match status" value="1"/>
</dbReference>
<gene>
    <name evidence="7" type="ORF">PHLGIDRAFT_460944</name>
</gene>
<feature type="transmembrane region" description="Helical" evidence="6">
    <location>
        <begin position="232"/>
        <end position="250"/>
    </location>
</feature>
<feature type="transmembrane region" description="Helical" evidence="6">
    <location>
        <begin position="389"/>
        <end position="414"/>
    </location>
</feature>
<feature type="transmembrane region" description="Helical" evidence="6">
    <location>
        <begin position="435"/>
        <end position="457"/>
    </location>
</feature>
<dbReference type="OrthoDB" id="1718410at2759"/>
<feature type="transmembrane region" description="Helical" evidence="6">
    <location>
        <begin position="199"/>
        <end position="226"/>
    </location>
</feature>
<feature type="transmembrane region" description="Helical" evidence="6">
    <location>
        <begin position="527"/>
        <end position="546"/>
    </location>
</feature>
<dbReference type="HOGENOM" id="CLU_012451_0_0_1"/>
<feature type="transmembrane region" description="Helical" evidence="6">
    <location>
        <begin position="149"/>
        <end position="170"/>
    </location>
</feature>
<evidence type="ECO:0008006" key="9">
    <source>
        <dbReference type="Google" id="ProtNLM"/>
    </source>
</evidence>
<feature type="transmembrane region" description="Helical" evidence="6">
    <location>
        <begin position="469"/>
        <end position="490"/>
    </location>
</feature>
<evidence type="ECO:0000313" key="7">
    <source>
        <dbReference type="EMBL" id="KIP06435.1"/>
    </source>
</evidence>
<dbReference type="GO" id="GO:0022857">
    <property type="term" value="F:transmembrane transporter activity"/>
    <property type="evidence" value="ECO:0007669"/>
    <property type="project" value="InterPro"/>
</dbReference>
<evidence type="ECO:0000256" key="4">
    <source>
        <dbReference type="ARBA" id="ARBA00022989"/>
    </source>
</evidence>
<dbReference type="EMBL" id="KN840518">
    <property type="protein sequence ID" value="KIP06435.1"/>
    <property type="molecule type" value="Genomic_DNA"/>
</dbReference>
<keyword evidence="8" id="KW-1185">Reference proteome</keyword>
<keyword evidence="3 6" id="KW-0812">Transmembrane</keyword>
<feature type="transmembrane region" description="Helical" evidence="6">
    <location>
        <begin position="312"/>
        <end position="336"/>
    </location>
</feature>
<feature type="transmembrane region" description="Helical" evidence="6">
    <location>
        <begin position="262"/>
        <end position="285"/>
    </location>
</feature>
<dbReference type="InterPro" id="IPR002293">
    <property type="entry name" value="AA/rel_permease1"/>
</dbReference>
<keyword evidence="4 6" id="KW-1133">Transmembrane helix</keyword>
<evidence type="ECO:0000256" key="2">
    <source>
        <dbReference type="ARBA" id="ARBA00022475"/>
    </source>
</evidence>
<dbReference type="AlphaFoldDB" id="A0A0C3S9S5"/>
<dbReference type="Pfam" id="PF13520">
    <property type="entry name" value="AA_permease_2"/>
    <property type="match status" value="1"/>
</dbReference>
<dbReference type="STRING" id="745531.A0A0C3S9S5"/>
<reference evidence="7 8" key="1">
    <citation type="journal article" date="2014" name="PLoS Genet.">
        <title>Analysis of the Phlebiopsis gigantea genome, transcriptome and secretome provides insight into its pioneer colonization strategies of wood.</title>
        <authorList>
            <person name="Hori C."/>
            <person name="Ishida T."/>
            <person name="Igarashi K."/>
            <person name="Samejima M."/>
            <person name="Suzuki H."/>
            <person name="Master E."/>
            <person name="Ferreira P."/>
            <person name="Ruiz-Duenas F.J."/>
            <person name="Held B."/>
            <person name="Canessa P."/>
            <person name="Larrondo L.F."/>
            <person name="Schmoll M."/>
            <person name="Druzhinina I.S."/>
            <person name="Kubicek C.P."/>
            <person name="Gaskell J.A."/>
            <person name="Kersten P."/>
            <person name="St John F."/>
            <person name="Glasner J."/>
            <person name="Sabat G."/>
            <person name="Splinter BonDurant S."/>
            <person name="Syed K."/>
            <person name="Yadav J."/>
            <person name="Mgbeahuruike A.C."/>
            <person name="Kovalchuk A."/>
            <person name="Asiegbu F.O."/>
            <person name="Lackner G."/>
            <person name="Hoffmeister D."/>
            <person name="Rencoret J."/>
            <person name="Gutierrez A."/>
            <person name="Sun H."/>
            <person name="Lindquist E."/>
            <person name="Barry K."/>
            <person name="Riley R."/>
            <person name="Grigoriev I.V."/>
            <person name="Henrissat B."/>
            <person name="Kues U."/>
            <person name="Berka R.M."/>
            <person name="Martinez A.T."/>
            <person name="Covert S.F."/>
            <person name="Blanchette R.A."/>
            <person name="Cullen D."/>
        </authorList>
    </citation>
    <scope>NUCLEOTIDE SEQUENCE [LARGE SCALE GENOMIC DNA]</scope>
    <source>
        <strain evidence="7 8">11061_1 CR5-6</strain>
    </source>
</reference>
<organism evidence="7 8">
    <name type="scientific">Phlebiopsis gigantea (strain 11061_1 CR5-6)</name>
    <name type="common">White-rot fungus</name>
    <name type="synonym">Peniophora gigantea</name>
    <dbReference type="NCBI Taxonomy" id="745531"/>
    <lineage>
        <taxon>Eukaryota</taxon>
        <taxon>Fungi</taxon>
        <taxon>Dikarya</taxon>
        <taxon>Basidiomycota</taxon>
        <taxon>Agaricomycotina</taxon>
        <taxon>Agaricomycetes</taxon>
        <taxon>Polyporales</taxon>
        <taxon>Phanerochaetaceae</taxon>
        <taxon>Phlebiopsis</taxon>
    </lineage>
</organism>
<feature type="transmembrane region" description="Helical" evidence="6">
    <location>
        <begin position="502"/>
        <end position="521"/>
    </location>
</feature>
<feature type="transmembrane region" description="Helical" evidence="6">
    <location>
        <begin position="348"/>
        <end position="369"/>
    </location>
</feature>
<dbReference type="PANTHER" id="PTHR42770">
    <property type="entry name" value="AMINO ACID TRANSPORTER-RELATED"/>
    <property type="match status" value="1"/>
</dbReference>
<dbReference type="InterPro" id="IPR050367">
    <property type="entry name" value="APC_superfamily"/>
</dbReference>
<accession>A0A0C3S9S5</accession>
<name>A0A0C3S9S5_PHLG1</name>
<protein>
    <recommendedName>
        <fullName evidence="9">Amino acid permease/ SLC12A domain-containing protein</fullName>
    </recommendedName>
</protein>
<evidence type="ECO:0000256" key="5">
    <source>
        <dbReference type="ARBA" id="ARBA00023136"/>
    </source>
</evidence>
<dbReference type="Proteomes" id="UP000053257">
    <property type="component" value="Unassembled WGS sequence"/>
</dbReference>
<dbReference type="PANTHER" id="PTHR42770:SF7">
    <property type="entry name" value="MEMBRANE PROTEIN"/>
    <property type="match status" value="1"/>
</dbReference>
<sequence length="701" mass="76568">MPKEAPSEMHTPRDEMELEYQTAESPWIAIQPPMLARVNDQRYPLDVSPPSFESAQHDIVLRRQRQRPRAGGGLKSTAVPSRFLNLPSTFGFSGWGTRSRITLEPTELSRGEEDIQRARRAVSLGQFTASALAGNAVLGSVFYALPAVVLVSGVYSPISLFVASCVMFLWRPIMEEVASALPISGAPYTYLLNVSSKSLALIGASLLLLDFAATSVVSAATAVSYLAGEVTLPFPVVVGALIILLIFLLISLSGIRDSARLALTLLSIHVITMTVLFIASTIAWAKRGNTQIKENWEEGRLNFSTQPTARQIFNGVCIGVLGLTGFECVPSYAACIKPGRFRLVLRNLHFPAIILNTFSMLFVLAHVPLPTVLGGANVLSVLAQTVAGRWLRVWVVVDAVITLCGGVLTGILGACELFDRLARDRLLPQLFTRRLPVTHSPAYSIVVFVAFSFVVYATSGANLGVTSKMFSLVWLAVMTLFPISALLLKFNRGRLTRTPHTPLLLVLFTLAVGAVIIGGNIAIDPSIVGYAAAYVLVIAAVFFFTMEKVRVLHALLWAYDQYSVLSRLPWTRSWGTTLTAAVRHLRTQPVCVLVRTDEINVLFHKLLYVSQNEETSCLKLVHFYDDEVGIPSEMDANWKILDEAFPEITVDLILVQGAFTPSNVAALGHRLGIPTTLMFMSCPGPDFPFSIADFGTRIVSM</sequence>
<proteinExistence type="predicted"/>
<feature type="transmembrane region" description="Helical" evidence="6">
    <location>
        <begin position="124"/>
        <end position="143"/>
    </location>
</feature>
<comment type="subcellular location">
    <subcellularLocation>
        <location evidence="1">Cell membrane</location>
        <topology evidence="1">Multi-pass membrane protein</topology>
    </subcellularLocation>
</comment>
<evidence type="ECO:0000256" key="3">
    <source>
        <dbReference type="ARBA" id="ARBA00022692"/>
    </source>
</evidence>
<evidence type="ECO:0000313" key="8">
    <source>
        <dbReference type="Proteomes" id="UP000053257"/>
    </source>
</evidence>